<dbReference type="Pfam" id="PF14111">
    <property type="entry name" value="DUF4283"/>
    <property type="match status" value="1"/>
</dbReference>
<reference evidence="2 3" key="1">
    <citation type="journal article" date="2024" name="Plant Biotechnol. J.">
        <title>Dendrobium thyrsiflorum genome and its molecular insights into genes involved in important horticultural traits.</title>
        <authorList>
            <person name="Chen B."/>
            <person name="Wang J.Y."/>
            <person name="Zheng P.J."/>
            <person name="Li K.L."/>
            <person name="Liang Y.M."/>
            <person name="Chen X.F."/>
            <person name="Zhang C."/>
            <person name="Zhao X."/>
            <person name="He X."/>
            <person name="Zhang G.Q."/>
            <person name="Liu Z.J."/>
            <person name="Xu Q."/>
        </authorList>
    </citation>
    <scope>NUCLEOTIDE SEQUENCE [LARGE SCALE GENOMIC DNA]</scope>
    <source>
        <strain evidence="2">GZMU011</strain>
    </source>
</reference>
<evidence type="ECO:0000259" key="1">
    <source>
        <dbReference type="Pfam" id="PF14111"/>
    </source>
</evidence>
<dbReference type="InterPro" id="IPR040256">
    <property type="entry name" value="At4g02000-like"/>
</dbReference>
<dbReference type="AlphaFoldDB" id="A0ABD0UCW3"/>
<sequence>MSSAPHRCRVLTLFSSFSVQKLPITLSLASPPSSCPCCGTQKSSISSSLGGRITLSGSVRGNLQQLSATPWRRSAGRGSRHGCVSFTVHHQRLTPMALFLPSLYTSGVFSYSCTFFSFGMAGVDKVATPSPEFSPLFPLDNSIFVGIHNVSPSGSPHTAENEMSLLPSIDSHSDAASFLGQPVSVLHNLDSLIGPPQFTPLQFTYPESYFCNDSDTFYPSLSALATNRARLDMAVIIHVLSTHITTDHIITSIRRQWFSFGPIDIIHYGRRSLLGLFASSQARDAVLQKGPWFVDGRLVGLDRWSPSFDGIYSVIWVRLPHLPFQLWDREHLARFATIAGEPLWLDNSTLAWGTAYFARVAVRAECRVLHKFFVVFRLRCFDDVPLMLDRKLRHFLIGRNDWSSLTLKNNGINKLMGGTASVARGEDLFKPNKTTNFISFQSVSQTLGSVEFCTSYSLSLFNFAASRHSHNVASEVKTFFDRKEQRELACCEGNFLLSRSSSAKFRKSAKPKDFLKPGFTMKRGNFPSTAALIYLEIRFSIFDRLAGFS</sequence>
<protein>
    <recommendedName>
        <fullName evidence="1">DUF4283 domain-containing protein</fullName>
    </recommendedName>
</protein>
<dbReference type="InterPro" id="IPR025558">
    <property type="entry name" value="DUF4283"/>
</dbReference>
<accession>A0ABD0UCW3</accession>
<proteinExistence type="predicted"/>
<keyword evidence="3" id="KW-1185">Reference proteome</keyword>
<organism evidence="2 3">
    <name type="scientific">Dendrobium thyrsiflorum</name>
    <name type="common">Pinecone-like raceme dendrobium</name>
    <name type="synonym">Orchid</name>
    <dbReference type="NCBI Taxonomy" id="117978"/>
    <lineage>
        <taxon>Eukaryota</taxon>
        <taxon>Viridiplantae</taxon>
        <taxon>Streptophyta</taxon>
        <taxon>Embryophyta</taxon>
        <taxon>Tracheophyta</taxon>
        <taxon>Spermatophyta</taxon>
        <taxon>Magnoliopsida</taxon>
        <taxon>Liliopsida</taxon>
        <taxon>Asparagales</taxon>
        <taxon>Orchidaceae</taxon>
        <taxon>Epidendroideae</taxon>
        <taxon>Malaxideae</taxon>
        <taxon>Dendrobiinae</taxon>
        <taxon>Dendrobium</taxon>
    </lineage>
</organism>
<dbReference type="PANTHER" id="PTHR31286:SF180">
    <property type="entry name" value="OS10G0362600 PROTEIN"/>
    <property type="match status" value="1"/>
</dbReference>
<comment type="caution">
    <text evidence="2">The sequence shown here is derived from an EMBL/GenBank/DDBJ whole genome shotgun (WGS) entry which is preliminary data.</text>
</comment>
<dbReference type="EMBL" id="JANQDX010000016">
    <property type="protein sequence ID" value="KAL0910479.1"/>
    <property type="molecule type" value="Genomic_DNA"/>
</dbReference>
<dbReference type="PANTHER" id="PTHR31286">
    <property type="entry name" value="GLYCINE-RICH CELL WALL STRUCTURAL PROTEIN 1.8-LIKE"/>
    <property type="match status" value="1"/>
</dbReference>
<evidence type="ECO:0000313" key="2">
    <source>
        <dbReference type="EMBL" id="KAL0910479.1"/>
    </source>
</evidence>
<name>A0ABD0UCW3_DENTH</name>
<dbReference type="Proteomes" id="UP001552299">
    <property type="component" value="Unassembled WGS sequence"/>
</dbReference>
<feature type="domain" description="DUF4283" evidence="1">
    <location>
        <begin position="229"/>
        <end position="309"/>
    </location>
</feature>
<evidence type="ECO:0000313" key="3">
    <source>
        <dbReference type="Proteomes" id="UP001552299"/>
    </source>
</evidence>
<gene>
    <name evidence="2" type="ORF">M5K25_021466</name>
</gene>